<dbReference type="EMBL" id="CP043431">
    <property type="protein sequence ID" value="QNT64158.1"/>
    <property type="molecule type" value="Genomic_DNA"/>
</dbReference>
<dbReference type="GO" id="GO:0005975">
    <property type="term" value="P:carbohydrate metabolic process"/>
    <property type="evidence" value="ECO:0007669"/>
    <property type="project" value="InterPro"/>
</dbReference>
<evidence type="ECO:0000256" key="3">
    <source>
        <dbReference type="ARBA" id="ARBA00022777"/>
    </source>
</evidence>
<proteinExistence type="inferred from homology"/>
<dbReference type="SUPFAM" id="SSF53067">
    <property type="entry name" value="Actin-like ATPase domain"/>
    <property type="match status" value="1"/>
</dbReference>
<keyword evidence="3 5" id="KW-0418">Kinase</keyword>
<keyword evidence="6" id="KW-1185">Reference proteome</keyword>
<dbReference type="InterPro" id="IPR018484">
    <property type="entry name" value="FGGY_N"/>
</dbReference>
<dbReference type="Gene3D" id="3.30.420.40">
    <property type="match status" value="1"/>
</dbReference>
<evidence type="ECO:0000313" key="6">
    <source>
        <dbReference type="Proteomes" id="UP000516446"/>
    </source>
</evidence>
<organism evidence="5 6">
    <name type="scientific">Weissella koreensis</name>
    <dbReference type="NCBI Taxonomy" id="165096"/>
    <lineage>
        <taxon>Bacteria</taxon>
        <taxon>Bacillati</taxon>
        <taxon>Bacillota</taxon>
        <taxon>Bacilli</taxon>
        <taxon>Lactobacillales</taxon>
        <taxon>Lactobacillaceae</taxon>
        <taxon>Weissella</taxon>
    </lineage>
</organism>
<protein>
    <submittedName>
        <fullName evidence="5">Gluconate kinase</fullName>
    </submittedName>
</protein>
<keyword evidence="2" id="KW-0808">Transferase</keyword>
<gene>
    <name evidence="5" type="ORF">FY536_02225</name>
</gene>
<dbReference type="InterPro" id="IPR050406">
    <property type="entry name" value="FGGY_Carb_Kinase"/>
</dbReference>
<evidence type="ECO:0000256" key="2">
    <source>
        <dbReference type="ARBA" id="ARBA00022679"/>
    </source>
</evidence>
<evidence type="ECO:0000256" key="1">
    <source>
        <dbReference type="ARBA" id="ARBA00009156"/>
    </source>
</evidence>
<evidence type="ECO:0000259" key="4">
    <source>
        <dbReference type="Pfam" id="PF00370"/>
    </source>
</evidence>
<dbReference type="RefSeq" id="WP_006845877.1">
    <property type="nucleotide sequence ID" value="NZ_CP026847.1"/>
</dbReference>
<dbReference type="Proteomes" id="UP000516446">
    <property type="component" value="Chromosome"/>
</dbReference>
<dbReference type="AlphaFoldDB" id="A0A7H1ML22"/>
<dbReference type="InterPro" id="IPR043129">
    <property type="entry name" value="ATPase_NBD"/>
</dbReference>
<dbReference type="GO" id="GO:0016301">
    <property type="term" value="F:kinase activity"/>
    <property type="evidence" value="ECO:0007669"/>
    <property type="project" value="UniProtKB-KW"/>
</dbReference>
<dbReference type="PANTHER" id="PTHR43095:SF5">
    <property type="entry name" value="XYLULOSE KINASE"/>
    <property type="match status" value="1"/>
</dbReference>
<dbReference type="Pfam" id="PF00370">
    <property type="entry name" value="FGGY_N"/>
    <property type="match status" value="1"/>
</dbReference>
<comment type="similarity">
    <text evidence="1">Belongs to the FGGY kinase family.</text>
</comment>
<feature type="domain" description="Carbohydrate kinase FGGY N-terminal" evidence="4">
    <location>
        <begin position="26"/>
        <end position="231"/>
    </location>
</feature>
<dbReference type="PANTHER" id="PTHR43095">
    <property type="entry name" value="SUGAR KINASE"/>
    <property type="match status" value="1"/>
</dbReference>
<reference evidence="5 6" key="1">
    <citation type="submission" date="2019-08" db="EMBL/GenBank/DDBJ databases">
        <authorList>
            <person name="Chang H.C."/>
            <person name="Mun S.Y."/>
        </authorList>
    </citation>
    <scope>NUCLEOTIDE SEQUENCE [LARGE SCALE GENOMIC DNA]</scope>
    <source>
        <strain evidence="5 6">SK</strain>
    </source>
</reference>
<name>A0A7H1ML22_9LACO</name>
<sequence length="235" mass="27326">MKYTLEIRMAGERMVGIIEDENGNQQEVSEFYQQTWSEQLNEMNLKAMGSFFQMFVQKITKHLPKRSDITTIQLHDNIDGWAFLDKNGQTLQSANFRNELLPTFTGYLKAMRLNGIVGQLERKAGAEFSVNTPLLAALWFKNEHADQYEKLAYFVSFQEYLHYLFTGKNQIMPHLAARTGLYDLRHNGWDPQALAFVGFNEKMLPDVVKVEDFEDQIIPEFSKKLGLNKDTKIKW</sequence>
<evidence type="ECO:0000313" key="5">
    <source>
        <dbReference type="EMBL" id="QNT64158.1"/>
    </source>
</evidence>
<accession>A0A7H1ML22</accession>